<evidence type="ECO:0000256" key="1">
    <source>
        <dbReference type="SAM" id="MobiDB-lite"/>
    </source>
</evidence>
<keyword evidence="2" id="KW-0812">Transmembrane</keyword>
<feature type="chain" id="PRO_5042026349" evidence="3">
    <location>
        <begin position="30"/>
        <end position="519"/>
    </location>
</feature>
<keyword evidence="2" id="KW-1133">Transmembrane helix</keyword>
<accession>A0AAD6P2Z6</accession>
<feature type="region of interest" description="Disordered" evidence="1">
    <location>
        <begin position="34"/>
        <end position="161"/>
    </location>
</feature>
<name>A0AAD6P2Z6_9ROSI</name>
<gene>
    <name evidence="4" type="ORF">OIU84_003561</name>
</gene>
<feature type="compositionally biased region" description="Pro residues" evidence="1">
    <location>
        <begin position="92"/>
        <end position="103"/>
    </location>
</feature>
<evidence type="ECO:0000313" key="5">
    <source>
        <dbReference type="Proteomes" id="UP001162972"/>
    </source>
</evidence>
<reference evidence="4 5" key="1">
    <citation type="journal article" date="2023" name="Int. J. Mol. Sci.">
        <title>De Novo Assembly and Annotation of 11 Diverse Shrub Willow (Salix) Genomes Reveals Novel Gene Organization in Sex-Linked Regions.</title>
        <authorList>
            <person name="Hyden B."/>
            <person name="Feng K."/>
            <person name="Yates T.B."/>
            <person name="Jawdy S."/>
            <person name="Cereghino C."/>
            <person name="Smart L.B."/>
            <person name="Muchero W."/>
        </authorList>
    </citation>
    <scope>NUCLEOTIDE SEQUENCE [LARGE SCALE GENOMIC DNA]</scope>
    <source>
        <tissue evidence="4">Shoot tip</tissue>
    </source>
</reference>
<feature type="compositionally biased region" description="Pro residues" evidence="1">
    <location>
        <begin position="130"/>
        <end position="139"/>
    </location>
</feature>
<evidence type="ECO:0000313" key="4">
    <source>
        <dbReference type="EMBL" id="KAJ6414584.1"/>
    </source>
</evidence>
<sequence>MKKPLTSALFLATAALAFVRLIAINGAQARTLPGSLGLANNGRSYPSPIPSPRSKEIITSNYEKCSSPPPQSLKADPSGGGQATPGYGRTMPSPPPPPKPAPPKSQIEIGSPCDNNECFSTTTNFERPVPSSPPPPKPESPTSHITFDLDPEAHARSPPAGQFSKVPWGDVLVAWLNLTSLLNKVFLVKELRISLPYHFSLTPTPPSLRATPHIVSFPSHQWQINQKEEEEEEEKENPSKSISVPQAFLVHLISGLGLAISLWVAHNLYSINLVAHSSITLRLIWIVESATVILIYSRFRIDPATMLVLESCSTGNIGTSCWRSGECTWSHCFGCTRWYPVLAKDHKLVSSHVIIHSCTCCFSVWFIMDILATNICTDKAKWTIGIYDLHTSTWGCYWRLVWSLAYATGLGKAMAEHGSFAGLRGEGSKVMNGSTMGNSFLYISASHFRHPWIPSDFYLFPLHIVFLYDSFEARCSLFMTLQEWPVCVTYGAMTGYLVGMIASSGFVLANGRRQRLKED</sequence>
<feature type="signal peptide" evidence="3">
    <location>
        <begin position="1"/>
        <end position="29"/>
    </location>
</feature>
<proteinExistence type="predicted"/>
<organism evidence="4 5">
    <name type="scientific">Salix udensis</name>
    <dbReference type="NCBI Taxonomy" id="889485"/>
    <lineage>
        <taxon>Eukaryota</taxon>
        <taxon>Viridiplantae</taxon>
        <taxon>Streptophyta</taxon>
        <taxon>Embryophyta</taxon>
        <taxon>Tracheophyta</taxon>
        <taxon>Spermatophyta</taxon>
        <taxon>Magnoliopsida</taxon>
        <taxon>eudicotyledons</taxon>
        <taxon>Gunneridae</taxon>
        <taxon>Pentapetalae</taxon>
        <taxon>rosids</taxon>
        <taxon>fabids</taxon>
        <taxon>Malpighiales</taxon>
        <taxon>Salicaceae</taxon>
        <taxon>Saliceae</taxon>
        <taxon>Salix</taxon>
    </lineage>
</organism>
<keyword evidence="5" id="KW-1185">Reference proteome</keyword>
<comment type="caution">
    <text evidence="4">The sequence shown here is derived from an EMBL/GenBank/DDBJ whole genome shotgun (WGS) entry which is preliminary data.</text>
</comment>
<protein>
    <submittedName>
        <fullName evidence="4">Uncharacterized protein</fullName>
    </submittedName>
</protein>
<feature type="transmembrane region" description="Helical" evidence="2">
    <location>
        <begin position="488"/>
        <end position="509"/>
    </location>
</feature>
<feature type="compositionally biased region" description="Polar residues" evidence="1">
    <location>
        <begin position="113"/>
        <end position="125"/>
    </location>
</feature>
<dbReference type="Proteomes" id="UP001162972">
    <property type="component" value="Chromosome 3"/>
</dbReference>
<evidence type="ECO:0000256" key="3">
    <source>
        <dbReference type="SAM" id="SignalP"/>
    </source>
</evidence>
<keyword evidence="2" id="KW-0472">Membrane</keyword>
<keyword evidence="3" id="KW-0732">Signal</keyword>
<dbReference type="AlphaFoldDB" id="A0AAD6P2Z6"/>
<evidence type="ECO:0000256" key="2">
    <source>
        <dbReference type="SAM" id="Phobius"/>
    </source>
</evidence>
<dbReference type="EMBL" id="JAPFFJ010000012">
    <property type="protein sequence ID" value="KAJ6414584.1"/>
    <property type="molecule type" value="Genomic_DNA"/>
</dbReference>